<evidence type="ECO:0000313" key="4">
    <source>
        <dbReference type="EMBL" id="MCK9688230.1"/>
    </source>
</evidence>
<gene>
    <name evidence="4" type="ORF">LPC04_21195</name>
</gene>
<organism evidence="4 5">
    <name type="scientific">Scleromatobacter humisilvae</name>
    <dbReference type="NCBI Taxonomy" id="2897159"/>
    <lineage>
        <taxon>Bacteria</taxon>
        <taxon>Pseudomonadati</taxon>
        <taxon>Pseudomonadota</taxon>
        <taxon>Betaproteobacteria</taxon>
        <taxon>Burkholderiales</taxon>
        <taxon>Sphaerotilaceae</taxon>
        <taxon>Scleromatobacter</taxon>
    </lineage>
</organism>
<dbReference type="InterPro" id="IPR016181">
    <property type="entry name" value="Acyl_CoA_acyltransferase"/>
</dbReference>
<dbReference type="RefSeq" id="WP_275684300.1">
    <property type="nucleotide sequence ID" value="NZ_JAJLJH010000007.1"/>
</dbReference>
<feature type="domain" description="N-acetyltransferase" evidence="3">
    <location>
        <begin position="1"/>
        <end position="130"/>
    </location>
</feature>
<keyword evidence="1" id="KW-0808">Transferase</keyword>
<evidence type="ECO:0000313" key="5">
    <source>
        <dbReference type="Proteomes" id="UP001139353"/>
    </source>
</evidence>
<dbReference type="AlphaFoldDB" id="A0A9X1YMK7"/>
<accession>A0A9X1YMK7</accession>
<proteinExistence type="predicted"/>
<dbReference type="SUPFAM" id="SSF55729">
    <property type="entry name" value="Acyl-CoA N-acyltransferases (Nat)"/>
    <property type="match status" value="1"/>
</dbReference>
<keyword evidence="2" id="KW-0012">Acyltransferase</keyword>
<sequence length="142" mass="15759">MRIAAMRESLERLGRFDPQRARGRFVAGFDAAWTRHIVVDGQRVGFVVVRPQGDGLLLDHLYVAPAAQGRGVGAEVMADVLADADARGLRVRVTALRESAANRFYERRGFALVDRTEWDNHFERPACPRVPLGDAPHGTIEP</sequence>
<dbReference type="CDD" id="cd04301">
    <property type="entry name" value="NAT_SF"/>
    <property type="match status" value="1"/>
</dbReference>
<name>A0A9X1YMK7_9BURK</name>
<keyword evidence="5" id="KW-1185">Reference proteome</keyword>
<dbReference type="Proteomes" id="UP001139353">
    <property type="component" value="Unassembled WGS sequence"/>
</dbReference>
<evidence type="ECO:0000259" key="3">
    <source>
        <dbReference type="PROSITE" id="PS51186"/>
    </source>
</evidence>
<dbReference type="Gene3D" id="3.40.630.30">
    <property type="match status" value="1"/>
</dbReference>
<evidence type="ECO:0000256" key="1">
    <source>
        <dbReference type="ARBA" id="ARBA00022679"/>
    </source>
</evidence>
<dbReference type="PROSITE" id="PS51186">
    <property type="entry name" value="GNAT"/>
    <property type="match status" value="1"/>
</dbReference>
<comment type="caution">
    <text evidence="4">The sequence shown here is derived from an EMBL/GenBank/DDBJ whole genome shotgun (WGS) entry which is preliminary data.</text>
</comment>
<dbReference type="GO" id="GO:0016747">
    <property type="term" value="F:acyltransferase activity, transferring groups other than amino-acyl groups"/>
    <property type="evidence" value="ECO:0007669"/>
    <property type="project" value="InterPro"/>
</dbReference>
<dbReference type="EMBL" id="JAJLJH010000007">
    <property type="protein sequence ID" value="MCK9688230.1"/>
    <property type="molecule type" value="Genomic_DNA"/>
</dbReference>
<protein>
    <submittedName>
        <fullName evidence="4">GNAT family N-acetyltransferase</fullName>
    </submittedName>
</protein>
<evidence type="ECO:0000256" key="2">
    <source>
        <dbReference type="ARBA" id="ARBA00023315"/>
    </source>
</evidence>
<dbReference type="InterPro" id="IPR050832">
    <property type="entry name" value="Bact_Acetyltransf"/>
</dbReference>
<reference evidence="4" key="1">
    <citation type="submission" date="2021-11" db="EMBL/GenBank/DDBJ databases">
        <title>BS-T2-15 a new species belonging to the Comamonadaceae family isolated from the soil of a French oak forest.</title>
        <authorList>
            <person name="Mieszkin S."/>
            <person name="Alain K."/>
        </authorList>
    </citation>
    <scope>NUCLEOTIDE SEQUENCE</scope>
    <source>
        <strain evidence="4">BS-T2-15</strain>
    </source>
</reference>
<dbReference type="Pfam" id="PF13508">
    <property type="entry name" value="Acetyltransf_7"/>
    <property type="match status" value="1"/>
</dbReference>
<dbReference type="PANTHER" id="PTHR43877">
    <property type="entry name" value="AMINOALKYLPHOSPHONATE N-ACETYLTRANSFERASE-RELATED-RELATED"/>
    <property type="match status" value="1"/>
</dbReference>
<dbReference type="InterPro" id="IPR000182">
    <property type="entry name" value="GNAT_dom"/>
</dbReference>